<evidence type="ECO:0000256" key="12">
    <source>
        <dbReference type="ARBA" id="ARBA00052915"/>
    </source>
</evidence>
<comment type="subcellular location">
    <subcellularLocation>
        <location evidence="1">Nucleus</location>
    </subcellularLocation>
</comment>
<protein>
    <recommendedName>
        <fullName evidence="16">G/T mismatch-specific thymine DNA glycosylase</fullName>
        <ecNumber evidence="15">3.2.2.29</ecNumber>
    </recommendedName>
    <alternativeName>
        <fullName evidence="17">Thymine-DNA glycosylase</fullName>
    </alternativeName>
</protein>
<evidence type="ECO:0000256" key="7">
    <source>
        <dbReference type="ARBA" id="ARBA00023015"/>
    </source>
</evidence>
<evidence type="ECO:0000256" key="10">
    <source>
        <dbReference type="ARBA" id="ARBA00023204"/>
    </source>
</evidence>
<comment type="similarity">
    <text evidence="13">Belongs to the uracil-DNA glycosylase (UDG) superfamily. TDG/mug family.</text>
</comment>
<evidence type="ECO:0000256" key="4">
    <source>
        <dbReference type="ARBA" id="ARBA00022801"/>
    </source>
</evidence>
<dbReference type="Gene3D" id="3.40.470.10">
    <property type="entry name" value="Uracil-DNA glycosylase-like domain"/>
    <property type="match status" value="1"/>
</dbReference>
<evidence type="ECO:0000256" key="1">
    <source>
        <dbReference type="ARBA" id="ARBA00004123"/>
    </source>
</evidence>
<dbReference type="Pfam" id="PF03167">
    <property type="entry name" value="UDG"/>
    <property type="match status" value="1"/>
</dbReference>
<dbReference type="PANTHER" id="PTHR12159">
    <property type="entry name" value="G/T AND G/U MISMATCH-SPECIFIC DNA GLYCOSYLASE"/>
    <property type="match status" value="1"/>
</dbReference>
<keyword evidence="9" id="KW-0804">Transcription</keyword>
<keyword evidence="21" id="KW-1185">Reference proteome</keyword>
<dbReference type="Proteomes" id="UP000261620">
    <property type="component" value="Unplaced"/>
</dbReference>
<evidence type="ECO:0000313" key="21">
    <source>
        <dbReference type="Proteomes" id="UP000261620"/>
    </source>
</evidence>
<dbReference type="PANTHER" id="PTHR12159:SF11">
    <property type="entry name" value="G_T MISMATCH-SPECIFIC THYMINE DNA GLYCOSYLASE"/>
    <property type="match status" value="1"/>
</dbReference>
<dbReference type="InterPro" id="IPR005122">
    <property type="entry name" value="Uracil-DNA_glycosylase-like"/>
</dbReference>
<keyword evidence="2" id="KW-1017">Isopeptide bond</keyword>
<dbReference type="Ensembl" id="ENSMMOT00000027397.1">
    <property type="protein sequence ID" value="ENSMMOP00000026939.1"/>
    <property type="gene ID" value="ENSMMOG00000020377.1"/>
</dbReference>
<dbReference type="EC" id="3.2.2.29" evidence="15"/>
<comment type="subunit">
    <text evidence="14">Homodimer. Interacts with AICDA and GADD45A.</text>
</comment>
<evidence type="ECO:0000256" key="14">
    <source>
        <dbReference type="ARBA" id="ARBA00064519"/>
    </source>
</evidence>
<keyword evidence="6" id="KW-0156">Chromatin regulator</keyword>
<evidence type="ECO:0000256" key="8">
    <source>
        <dbReference type="ARBA" id="ARBA00023159"/>
    </source>
</evidence>
<dbReference type="FunFam" id="3.40.470.10:FF:000002">
    <property type="entry name" value="G/T mismatch-specific thymine DNA glycosylase"/>
    <property type="match status" value="1"/>
</dbReference>
<dbReference type="GO" id="GO:0005654">
    <property type="term" value="C:nucleoplasm"/>
    <property type="evidence" value="ECO:0007669"/>
    <property type="project" value="UniProtKB-ARBA"/>
</dbReference>
<evidence type="ECO:0000256" key="16">
    <source>
        <dbReference type="ARBA" id="ARBA00071248"/>
    </source>
</evidence>
<evidence type="ECO:0000256" key="3">
    <source>
        <dbReference type="ARBA" id="ARBA00022763"/>
    </source>
</evidence>
<keyword evidence="10" id="KW-0234">DNA repair</keyword>
<feature type="domain" description="Uracil-DNA glycosylase-like" evidence="19">
    <location>
        <begin position="92"/>
        <end position="227"/>
    </location>
</feature>
<accession>A0A3Q3XJN3</accession>
<evidence type="ECO:0000259" key="19">
    <source>
        <dbReference type="Pfam" id="PF03167"/>
    </source>
</evidence>
<evidence type="ECO:0000256" key="11">
    <source>
        <dbReference type="ARBA" id="ARBA00023242"/>
    </source>
</evidence>
<dbReference type="GO" id="GO:0141016">
    <property type="term" value="F:G/T mismatch-specific thymine-DNA glycosylase activity"/>
    <property type="evidence" value="ECO:0007669"/>
    <property type="project" value="UniProtKB-EC"/>
</dbReference>
<reference evidence="20" key="1">
    <citation type="submission" date="2025-08" db="UniProtKB">
        <authorList>
            <consortium name="Ensembl"/>
        </authorList>
    </citation>
    <scope>IDENTIFICATION</scope>
</reference>
<evidence type="ECO:0000256" key="2">
    <source>
        <dbReference type="ARBA" id="ARBA00022499"/>
    </source>
</evidence>
<evidence type="ECO:0000256" key="17">
    <source>
        <dbReference type="ARBA" id="ARBA00083221"/>
    </source>
</evidence>
<keyword evidence="5" id="KW-0832">Ubl conjugation</keyword>
<dbReference type="AlphaFoldDB" id="A0A3Q3XJN3"/>
<comment type="catalytic activity">
    <reaction evidence="12">
        <text>Hydrolyzes mismatched double-stranded DNA and polynucleotides, releasing free thymine.</text>
        <dbReference type="EC" id="3.2.2.29"/>
    </reaction>
</comment>
<dbReference type="GO" id="GO:0003677">
    <property type="term" value="F:DNA binding"/>
    <property type="evidence" value="ECO:0007669"/>
    <property type="project" value="UniProtKB-ARBA"/>
</dbReference>
<dbReference type="SUPFAM" id="SSF52141">
    <property type="entry name" value="Uracil-DNA glycosylase-like"/>
    <property type="match status" value="1"/>
</dbReference>
<sequence>LSGLFLLAPAKKRGRPAQPKEPKPPKVPKAPKPAKDPNAPKSKPGPKPKKAKVAPADDKQEKIDESFKKVKRKVDRFKGMSEEEVMKKTLPDLLDYNLDYVIIGINPGLMAAYIGRWFPGPGNHFWKCLFLSGFTEEQLNHMHDNALPAKYKMGFTNMVARATPGSKDLSSKELREGGKILVEKLKKFKPLIAVFNGKCIYEMFCRELFGKKPQKLEFGLQPHKIPDCDALYLMPSSSARCAQFPRAQDKVHFYIKLRELRDQLKGVGRPTDIEEVAYSFDLQLAKEDAKRMAIKEEQYDPGYEDAYGGAYTEKGSEGGPAQNQANGYCTFSSAEHSGNLPGGQWMTQSFADQIPDISGVAQGGSV</sequence>
<evidence type="ECO:0000256" key="9">
    <source>
        <dbReference type="ARBA" id="ARBA00023163"/>
    </source>
</evidence>
<dbReference type="GO" id="GO:0006285">
    <property type="term" value="P:base-excision repair, AP site formation"/>
    <property type="evidence" value="ECO:0007669"/>
    <property type="project" value="InterPro"/>
</dbReference>
<evidence type="ECO:0000313" key="20">
    <source>
        <dbReference type="Ensembl" id="ENSMMOP00000026939.1"/>
    </source>
</evidence>
<dbReference type="GO" id="GO:0004844">
    <property type="term" value="F:uracil DNA N-glycosylase activity"/>
    <property type="evidence" value="ECO:0007669"/>
    <property type="project" value="TreeGrafter"/>
</dbReference>
<reference evidence="20" key="2">
    <citation type="submission" date="2025-09" db="UniProtKB">
        <authorList>
            <consortium name="Ensembl"/>
        </authorList>
    </citation>
    <scope>IDENTIFICATION</scope>
</reference>
<keyword evidence="3" id="KW-0227">DNA damage</keyword>
<proteinExistence type="inferred from homology"/>
<dbReference type="CDD" id="cd10028">
    <property type="entry name" value="UDG-F2_TDG_MUG"/>
    <property type="match status" value="1"/>
</dbReference>
<evidence type="ECO:0000256" key="5">
    <source>
        <dbReference type="ARBA" id="ARBA00022843"/>
    </source>
</evidence>
<dbReference type="GO" id="GO:0040029">
    <property type="term" value="P:epigenetic regulation of gene expression"/>
    <property type="evidence" value="ECO:0007669"/>
    <property type="project" value="UniProtKB-ARBA"/>
</dbReference>
<feature type="region of interest" description="Disordered" evidence="18">
    <location>
        <begin position="1"/>
        <end position="65"/>
    </location>
</feature>
<dbReference type="STRING" id="94237.ENSMMOP00000026939"/>
<feature type="compositionally biased region" description="Basic and acidic residues" evidence="18">
    <location>
        <begin position="55"/>
        <end position="65"/>
    </location>
</feature>
<dbReference type="InterPro" id="IPR036895">
    <property type="entry name" value="Uracil-DNA_glycosylase-like_sf"/>
</dbReference>
<evidence type="ECO:0000256" key="13">
    <source>
        <dbReference type="ARBA" id="ARBA00061261"/>
    </source>
</evidence>
<evidence type="ECO:0000256" key="6">
    <source>
        <dbReference type="ARBA" id="ARBA00022853"/>
    </source>
</evidence>
<dbReference type="OMA" id="ANMVNPE"/>
<name>A0A3Q3XJN3_MOLML</name>
<dbReference type="GO" id="GO:0032183">
    <property type="term" value="F:SUMO binding"/>
    <property type="evidence" value="ECO:0007669"/>
    <property type="project" value="UniProtKB-ARBA"/>
</dbReference>
<dbReference type="InterPro" id="IPR015637">
    <property type="entry name" value="MUG/TDG"/>
</dbReference>
<evidence type="ECO:0000256" key="15">
    <source>
        <dbReference type="ARBA" id="ARBA00066769"/>
    </source>
</evidence>
<keyword evidence="7" id="KW-0805">Transcription regulation</keyword>
<keyword evidence="8" id="KW-0010">Activator</keyword>
<keyword evidence="11" id="KW-0539">Nucleus</keyword>
<organism evidence="20 21">
    <name type="scientific">Mola mola</name>
    <name type="common">Ocean sunfish</name>
    <name type="synonym">Tetraodon mola</name>
    <dbReference type="NCBI Taxonomy" id="94237"/>
    <lineage>
        <taxon>Eukaryota</taxon>
        <taxon>Metazoa</taxon>
        <taxon>Chordata</taxon>
        <taxon>Craniata</taxon>
        <taxon>Vertebrata</taxon>
        <taxon>Euteleostomi</taxon>
        <taxon>Actinopterygii</taxon>
        <taxon>Neopterygii</taxon>
        <taxon>Teleostei</taxon>
        <taxon>Neoteleostei</taxon>
        <taxon>Acanthomorphata</taxon>
        <taxon>Eupercaria</taxon>
        <taxon>Tetraodontiformes</taxon>
        <taxon>Molidae</taxon>
        <taxon>Mola</taxon>
    </lineage>
</organism>
<keyword evidence="4" id="KW-0378">Hydrolase</keyword>
<evidence type="ECO:0000256" key="18">
    <source>
        <dbReference type="SAM" id="MobiDB-lite"/>
    </source>
</evidence>